<evidence type="ECO:0000313" key="2">
    <source>
        <dbReference type="Proteomes" id="UP000070256"/>
    </source>
</evidence>
<gene>
    <name evidence="1" type="ORF">AKJ58_01155</name>
</gene>
<keyword evidence="2" id="KW-1185">Reference proteome</keyword>
<comment type="caution">
    <text evidence="1">The sequence shown here is derived from an EMBL/GenBank/DDBJ whole genome shotgun (WGS) entry which is preliminary data.</text>
</comment>
<evidence type="ECO:0000313" key="1">
    <source>
        <dbReference type="EMBL" id="KXB08033.1"/>
    </source>
</evidence>
<protein>
    <submittedName>
        <fullName evidence="1">Uncharacterized protein</fullName>
    </submittedName>
</protein>
<dbReference type="EMBL" id="LHYK01000016">
    <property type="protein sequence ID" value="KXB08033.1"/>
    <property type="molecule type" value="Genomic_DNA"/>
</dbReference>
<organism evidence="1 2">
    <name type="scientific">candidate division MSBL1 archaeon SCGC-AAA385D11</name>
    <dbReference type="NCBI Taxonomy" id="1698286"/>
    <lineage>
        <taxon>Archaea</taxon>
        <taxon>Methanobacteriati</taxon>
        <taxon>Methanobacteriota</taxon>
        <taxon>candidate division MSBL1</taxon>
    </lineage>
</organism>
<proteinExistence type="predicted"/>
<dbReference type="AlphaFoldDB" id="A0A133VNN3"/>
<name>A0A133VNN3_9EURY</name>
<sequence>METGSIVAYLFSKKLESVEIEPGEKIPEKVMANLRKYNLVIPINQYEKLSKGAEKEGTTIQEKVFSKYRYITKIPKEWEVIPLT</sequence>
<accession>A0A133VNN3</accession>
<reference evidence="1 2" key="1">
    <citation type="journal article" date="2016" name="Sci. Rep.">
        <title>Metabolic traits of an uncultured archaeal lineage -MSBL1- from brine pools of the Red Sea.</title>
        <authorList>
            <person name="Mwirichia R."/>
            <person name="Alam I."/>
            <person name="Rashid M."/>
            <person name="Vinu M."/>
            <person name="Ba-Alawi W."/>
            <person name="Anthony Kamau A."/>
            <person name="Kamanda Ngugi D."/>
            <person name="Goker M."/>
            <person name="Klenk H.P."/>
            <person name="Bajic V."/>
            <person name="Stingl U."/>
        </authorList>
    </citation>
    <scope>NUCLEOTIDE SEQUENCE [LARGE SCALE GENOMIC DNA]</scope>
    <source>
        <strain evidence="1">SCGC-AAA385D11</strain>
    </source>
</reference>
<dbReference type="Proteomes" id="UP000070256">
    <property type="component" value="Unassembled WGS sequence"/>
</dbReference>